<proteinExistence type="predicted"/>
<accession>A0A1Q9ERL6</accession>
<organism evidence="1 2">
    <name type="scientific">Symbiodinium microadriaticum</name>
    <name type="common">Dinoflagellate</name>
    <name type="synonym">Zooxanthella microadriatica</name>
    <dbReference type="NCBI Taxonomy" id="2951"/>
    <lineage>
        <taxon>Eukaryota</taxon>
        <taxon>Sar</taxon>
        <taxon>Alveolata</taxon>
        <taxon>Dinophyceae</taxon>
        <taxon>Suessiales</taxon>
        <taxon>Symbiodiniaceae</taxon>
        <taxon>Symbiodinium</taxon>
    </lineage>
</organism>
<evidence type="ECO:0000313" key="1">
    <source>
        <dbReference type="EMBL" id="OLQ10061.1"/>
    </source>
</evidence>
<gene>
    <name evidence="1" type="ORF">AK812_SmicGene6288</name>
</gene>
<protein>
    <submittedName>
        <fullName evidence="1">Uncharacterized protein</fullName>
    </submittedName>
</protein>
<dbReference type="EMBL" id="LSRX01000085">
    <property type="protein sequence ID" value="OLQ10061.1"/>
    <property type="molecule type" value="Genomic_DNA"/>
</dbReference>
<keyword evidence="2" id="KW-1185">Reference proteome</keyword>
<dbReference type="Proteomes" id="UP000186817">
    <property type="component" value="Unassembled WGS sequence"/>
</dbReference>
<dbReference type="AlphaFoldDB" id="A0A1Q9ERL6"/>
<sequence length="69" mass="8673">MFLFPLNLEEWKQLERDLIFQWEESKITPYQPDDSYEAGWEWYEGYQHDYEELDRHYILWRQGKAEGQP</sequence>
<name>A0A1Q9ERL6_SYMMI</name>
<comment type="caution">
    <text evidence="1">The sequence shown here is derived from an EMBL/GenBank/DDBJ whole genome shotgun (WGS) entry which is preliminary data.</text>
</comment>
<reference evidence="1 2" key="1">
    <citation type="submission" date="2016-02" db="EMBL/GenBank/DDBJ databases">
        <title>Genome analysis of coral dinoflagellate symbionts highlights evolutionary adaptations to a symbiotic lifestyle.</title>
        <authorList>
            <person name="Aranda M."/>
            <person name="Li Y."/>
            <person name="Liew Y.J."/>
            <person name="Baumgarten S."/>
            <person name="Simakov O."/>
            <person name="Wilson M."/>
            <person name="Piel J."/>
            <person name="Ashoor H."/>
            <person name="Bougouffa S."/>
            <person name="Bajic V.B."/>
            <person name="Ryu T."/>
            <person name="Ravasi T."/>
            <person name="Bayer T."/>
            <person name="Micklem G."/>
            <person name="Kim H."/>
            <person name="Bhak J."/>
            <person name="Lajeunesse T.C."/>
            <person name="Voolstra C.R."/>
        </authorList>
    </citation>
    <scope>NUCLEOTIDE SEQUENCE [LARGE SCALE GENOMIC DNA]</scope>
    <source>
        <strain evidence="1 2">CCMP2467</strain>
    </source>
</reference>
<evidence type="ECO:0000313" key="2">
    <source>
        <dbReference type="Proteomes" id="UP000186817"/>
    </source>
</evidence>